<dbReference type="SUPFAM" id="SSF53098">
    <property type="entry name" value="Ribonuclease H-like"/>
    <property type="match status" value="1"/>
</dbReference>
<evidence type="ECO:0000256" key="7">
    <source>
        <dbReference type="ARBA" id="ARBA00022801"/>
    </source>
</evidence>
<evidence type="ECO:0000256" key="3">
    <source>
        <dbReference type="ARBA" id="ARBA00012180"/>
    </source>
</evidence>
<reference evidence="10" key="1">
    <citation type="journal article" date="2017" name="Nat. Ecol. Evol.">
        <title>Genome expansion and lineage-specific genetic innovations in the forest pathogenic fungi Armillaria.</title>
        <authorList>
            <person name="Sipos G."/>
            <person name="Prasanna A.N."/>
            <person name="Walter M.C."/>
            <person name="O'Connor E."/>
            <person name="Balint B."/>
            <person name="Krizsan K."/>
            <person name="Kiss B."/>
            <person name="Hess J."/>
            <person name="Varga T."/>
            <person name="Slot J."/>
            <person name="Riley R."/>
            <person name="Boka B."/>
            <person name="Rigling D."/>
            <person name="Barry K."/>
            <person name="Lee J."/>
            <person name="Mihaltcheva S."/>
            <person name="LaButti K."/>
            <person name="Lipzen A."/>
            <person name="Waldron R."/>
            <person name="Moloney N.M."/>
            <person name="Sperisen C."/>
            <person name="Kredics L."/>
            <person name="Vagvoelgyi C."/>
            <person name="Patrignani A."/>
            <person name="Fitzpatrick D."/>
            <person name="Nagy I."/>
            <person name="Doyle S."/>
            <person name="Anderson J.B."/>
            <person name="Grigoriev I.V."/>
            <person name="Gueldener U."/>
            <person name="Muensterkoetter M."/>
            <person name="Nagy L.G."/>
        </authorList>
    </citation>
    <scope>NUCLEOTIDE SEQUENCE [LARGE SCALE GENOMIC DNA]</scope>
    <source>
        <strain evidence="10">C18/9</strain>
    </source>
</reference>
<dbReference type="OrthoDB" id="407198at2759"/>
<feature type="domain" description="RNase H type-1" evidence="8">
    <location>
        <begin position="59"/>
        <end position="243"/>
    </location>
</feature>
<dbReference type="PANTHER" id="PTHR10642:SF26">
    <property type="entry name" value="RIBONUCLEASE H1"/>
    <property type="match status" value="1"/>
</dbReference>
<dbReference type="InterPro" id="IPR002156">
    <property type="entry name" value="RNaseH_domain"/>
</dbReference>
<dbReference type="InterPro" id="IPR050092">
    <property type="entry name" value="RNase_H"/>
</dbReference>
<dbReference type="Pfam" id="PF00075">
    <property type="entry name" value="RNase_H"/>
    <property type="match status" value="1"/>
</dbReference>
<dbReference type="Proteomes" id="UP000219338">
    <property type="component" value="Unassembled WGS sequence"/>
</dbReference>
<dbReference type="PROSITE" id="PS50879">
    <property type="entry name" value="RNASE_H_1"/>
    <property type="match status" value="1"/>
</dbReference>
<dbReference type="Gene3D" id="3.30.420.10">
    <property type="entry name" value="Ribonuclease H-like superfamily/Ribonuclease H"/>
    <property type="match status" value="1"/>
</dbReference>
<keyword evidence="7" id="KW-0378">Hydrolase</keyword>
<evidence type="ECO:0000256" key="5">
    <source>
        <dbReference type="ARBA" id="ARBA00022723"/>
    </source>
</evidence>
<dbReference type="AlphaFoldDB" id="A0A284QKZ9"/>
<sequence length="247" mass="28022">MDLEHSHGPEGIFDRRFLLCERLARGFSLDELITECAYCDAYFVACCHHQSFKGKLFPCHNFRLIFVDGACSNNGRVDATAGIGIVMGNGERYTWSIPIDDILDPGTQKTSQRAELLAALQGLEKLRMQHFETDAGEYRNEKRHELQTFKTHNTRGDSGPVTHPQWIIASDSEYVVLGMTKWLPKWKTKGMRTSQGKRPANLDLYLKLDEAVSSVEKEGIDVGFWIIPRELNKADELAKKATRVITF</sequence>
<organism evidence="9 10">
    <name type="scientific">Armillaria ostoyae</name>
    <name type="common">Armillaria root rot fungus</name>
    <dbReference type="NCBI Taxonomy" id="47428"/>
    <lineage>
        <taxon>Eukaryota</taxon>
        <taxon>Fungi</taxon>
        <taxon>Dikarya</taxon>
        <taxon>Basidiomycota</taxon>
        <taxon>Agaricomycotina</taxon>
        <taxon>Agaricomycetes</taxon>
        <taxon>Agaricomycetidae</taxon>
        <taxon>Agaricales</taxon>
        <taxon>Marasmiineae</taxon>
        <taxon>Physalacriaceae</taxon>
        <taxon>Armillaria</taxon>
    </lineage>
</organism>
<protein>
    <recommendedName>
        <fullName evidence="3">ribonuclease H</fullName>
        <ecNumber evidence="3">3.1.26.4</ecNumber>
    </recommendedName>
</protein>
<evidence type="ECO:0000313" key="10">
    <source>
        <dbReference type="Proteomes" id="UP000219338"/>
    </source>
</evidence>
<dbReference type="GO" id="GO:0004523">
    <property type="term" value="F:RNA-DNA hybrid ribonuclease activity"/>
    <property type="evidence" value="ECO:0007669"/>
    <property type="project" value="UniProtKB-EC"/>
</dbReference>
<dbReference type="GO" id="GO:0043137">
    <property type="term" value="P:DNA replication, removal of RNA primer"/>
    <property type="evidence" value="ECO:0007669"/>
    <property type="project" value="TreeGrafter"/>
</dbReference>
<keyword evidence="10" id="KW-1185">Reference proteome</keyword>
<dbReference type="OMA" id="QWIIASD"/>
<gene>
    <name evidence="9" type="ORF">ARMOST_00363</name>
</gene>
<name>A0A284QKZ9_ARMOS</name>
<dbReference type="GO" id="GO:0003676">
    <property type="term" value="F:nucleic acid binding"/>
    <property type="evidence" value="ECO:0007669"/>
    <property type="project" value="InterPro"/>
</dbReference>
<dbReference type="EMBL" id="FUEG01000001">
    <property type="protein sequence ID" value="SJK97113.1"/>
    <property type="molecule type" value="Genomic_DNA"/>
</dbReference>
<dbReference type="STRING" id="47428.A0A284QKZ9"/>
<dbReference type="GO" id="GO:0046872">
    <property type="term" value="F:metal ion binding"/>
    <property type="evidence" value="ECO:0007669"/>
    <property type="project" value="UniProtKB-KW"/>
</dbReference>
<evidence type="ECO:0000313" key="9">
    <source>
        <dbReference type="EMBL" id="SJK97113.1"/>
    </source>
</evidence>
<dbReference type="EC" id="3.1.26.4" evidence="3"/>
<comment type="catalytic activity">
    <reaction evidence="1">
        <text>Endonucleolytic cleavage to 5'-phosphomonoester.</text>
        <dbReference type="EC" id="3.1.26.4"/>
    </reaction>
</comment>
<evidence type="ECO:0000256" key="1">
    <source>
        <dbReference type="ARBA" id="ARBA00000077"/>
    </source>
</evidence>
<keyword evidence="5" id="KW-0479">Metal-binding</keyword>
<evidence type="ECO:0000256" key="6">
    <source>
        <dbReference type="ARBA" id="ARBA00022759"/>
    </source>
</evidence>
<accession>A0A284QKZ9</accession>
<keyword evidence="6" id="KW-0255">Endonuclease</keyword>
<dbReference type="PANTHER" id="PTHR10642">
    <property type="entry name" value="RIBONUCLEASE H1"/>
    <property type="match status" value="1"/>
</dbReference>
<keyword evidence="4" id="KW-0540">Nuclease</keyword>
<dbReference type="InterPro" id="IPR036397">
    <property type="entry name" value="RNaseH_sf"/>
</dbReference>
<evidence type="ECO:0000256" key="2">
    <source>
        <dbReference type="ARBA" id="ARBA00005300"/>
    </source>
</evidence>
<evidence type="ECO:0000259" key="8">
    <source>
        <dbReference type="PROSITE" id="PS50879"/>
    </source>
</evidence>
<dbReference type="CDD" id="cd13934">
    <property type="entry name" value="RNase_H_Dikarya_like"/>
    <property type="match status" value="1"/>
</dbReference>
<proteinExistence type="inferred from homology"/>
<dbReference type="InterPro" id="IPR012337">
    <property type="entry name" value="RNaseH-like_sf"/>
</dbReference>
<comment type="similarity">
    <text evidence="2">Belongs to the RNase H family.</text>
</comment>
<evidence type="ECO:0000256" key="4">
    <source>
        <dbReference type="ARBA" id="ARBA00022722"/>
    </source>
</evidence>